<dbReference type="SUPFAM" id="SSF52833">
    <property type="entry name" value="Thioredoxin-like"/>
    <property type="match status" value="1"/>
</dbReference>
<dbReference type="PROSITE" id="PS51257">
    <property type="entry name" value="PROKAR_LIPOPROTEIN"/>
    <property type="match status" value="1"/>
</dbReference>
<dbReference type="InterPro" id="IPR051099">
    <property type="entry name" value="AGR/TXD"/>
</dbReference>
<dbReference type="InterPro" id="IPR036249">
    <property type="entry name" value="Thioredoxin-like_sf"/>
</dbReference>
<dbReference type="Gene3D" id="2.30.30.700">
    <property type="entry name" value="SLA1 homology domain 1"/>
    <property type="match status" value="1"/>
</dbReference>
<evidence type="ECO:0000313" key="5">
    <source>
        <dbReference type="EMBL" id="MBK1827691.1"/>
    </source>
</evidence>
<keyword evidence="1 3" id="KW-0732">Signal</keyword>
<feature type="signal peptide" evidence="3">
    <location>
        <begin position="1"/>
        <end position="21"/>
    </location>
</feature>
<evidence type="ECO:0000313" key="6">
    <source>
        <dbReference type="Proteomes" id="UP000658278"/>
    </source>
</evidence>
<dbReference type="EMBL" id="JAENII010000008">
    <property type="protein sequence ID" value="MBK1827691.1"/>
    <property type="molecule type" value="Genomic_DNA"/>
</dbReference>
<feature type="domain" description="Thioredoxin-like fold" evidence="4">
    <location>
        <begin position="120"/>
        <end position="217"/>
    </location>
</feature>
<evidence type="ECO:0000256" key="1">
    <source>
        <dbReference type="ARBA" id="ARBA00022729"/>
    </source>
</evidence>
<dbReference type="Pfam" id="PF13098">
    <property type="entry name" value="Thioredoxin_2"/>
    <property type="match status" value="1"/>
</dbReference>
<sequence length="308" mass="34009">MKFRWCCLIAAGLLASCGGGGDGGGAGPMGGMQPDPFGPGSIPAELRGGGATPLGNSGGIPDALRDNAGVVLDHEDIVFTDPDAEDPDAIVPELKELLSAVPSEGPWRQSYSNAFKEARHSDKPVLMWFTDSQNSPNCKALAEELFNTQDFEEWAAGTFVRLQIDQRIDGSKLDDSTSRKSGFVQDLKKRYKILGQPNLLVLTPSGEVIGRYKGYRRGQAEYKWGQLRQAAMLAGKSHEAWKKKMEKKGYRTWSDPRGRRIFAKLLSYQAGKLLLMEPDGTRFQTSEKNLSPRDQDWIANEKRKRGME</sequence>
<feature type="chain" id="PRO_5037657666" evidence="3">
    <location>
        <begin position="22"/>
        <end position="308"/>
    </location>
</feature>
<gene>
    <name evidence="5" type="ORF">JIN81_11730</name>
</gene>
<feature type="region of interest" description="Disordered" evidence="2">
    <location>
        <begin position="283"/>
        <end position="308"/>
    </location>
</feature>
<reference evidence="5" key="1">
    <citation type="submission" date="2021-01" db="EMBL/GenBank/DDBJ databases">
        <title>Modified the classification status of verrucomicrobia.</title>
        <authorList>
            <person name="Feng X."/>
        </authorList>
    </citation>
    <scope>NUCLEOTIDE SEQUENCE</scope>
    <source>
        <strain evidence="5">KCTC 22201</strain>
    </source>
</reference>
<dbReference type="PANTHER" id="PTHR15337">
    <property type="entry name" value="ANTERIOR GRADIENT PROTEIN-RELATED"/>
    <property type="match status" value="1"/>
</dbReference>
<dbReference type="RefSeq" id="WP_200279534.1">
    <property type="nucleotide sequence ID" value="NZ_JAENII010000008.1"/>
</dbReference>
<dbReference type="InterPro" id="IPR012336">
    <property type="entry name" value="Thioredoxin-like_fold"/>
</dbReference>
<proteinExistence type="predicted"/>
<keyword evidence="6" id="KW-1185">Reference proteome</keyword>
<evidence type="ECO:0000259" key="4">
    <source>
        <dbReference type="Pfam" id="PF13098"/>
    </source>
</evidence>
<feature type="region of interest" description="Disordered" evidence="2">
    <location>
        <begin position="26"/>
        <end position="60"/>
    </location>
</feature>
<dbReference type="PANTHER" id="PTHR15337:SF11">
    <property type="entry name" value="THIOREDOXIN DOMAIN-CONTAINING PROTEIN"/>
    <property type="match status" value="1"/>
</dbReference>
<feature type="compositionally biased region" description="Basic and acidic residues" evidence="2">
    <location>
        <begin position="290"/>
        <end position="308"/>
    </location>
</feature>
<dbReference type="AlphaFoldDB" id="A0A934RFR0"/>
<protein>
    <submittedName>
        <fullName evidence="5">Thioredoxin family protein</fullName>
    </submittedName>
</protein>
<accession>A0A934RFR0</accession>
<name>A0A934RFR0_9BACT</name>
<organism evidence="5 6">
    <name type="scientific">Haloferula rosea</name>
    <dbReference type="NCBI Taxonomy" id="490093"/>
    <lineage>
        <taxon>Bacteria</taxon>
        <taxon>Pseudomonadati</taxon>
        <taxon>Verrucomicrobiota</taxon>
        <taxon>Verrucomicrobiia</taxon>
        <taxon>Verrucomicrobiales</taxon>
        <taxon>Verrucomicrobiaceae</taxon>
        <taxon>Haloferula</taxon>
    </lineage>
</organism>
<evidence type="ECO:0000256" key="3">
    <source>
        <dbReference type="SAM" id="SignalP"/>
    </source>
</evidence>
<dbReference type="Gene3D" id="3.40.30.10">
    <property type="entry name" value="Glutaredoxin"/>
    <property type="match status" value="1"/>
</dbReference>
<feature type="compositionally biased region" description="Gly residues" evidence="2">
    <location>
        <begin position="47"/>
        <end position="58"/>
    </location>
</feature>
<comment type="caution">
    <text evidence="5">The sequence shown here is derived from an EMBL/GenBank/DDBJ whole genome shotgun (WGS) entry which is preliminary data.</text>
</comment>
<evidence type="ECO:0000256" key="2">
    <source>
        <dbReference type="SAM" id="MobiDB-lite"/>
    </source>
</evidence>
<dbReference type="Proteomes" id="UP000658278">
    <property type="component" value="Unassembled WGS sequence"/>
</dbReference>